<evidence type="ECO:0000313" key="1">
    <source>
        <dbReference type="EMBL" id="TWR25738.1"/>
    </source>
</evidence>
<reference evidence="1 2" key="1">
    <citation type="submission" date="2019-07" db="EMBL/GenBank/DDBJ databases">
        <authorList>
            <person name="Kim J."/>
        </authorList>
    </citation>
    <scope>NUCLEOTIDE SEQUENCE [LARGE SCALE GENOMIC DNA]</scope>
    <source>
        <strain evidence="2">dk17</strain>
    </source>
</reference>
<accession>A0A563U319</accession>
<evidence type="ECO:0000313" key="2">
    <source>
        <dbReference type="Proteomes" id="UP000320042"/>
    </source>
</evidence>
<dbReference type="EMBL" id="VOEJ01000008">
    <property type="protein sequence ID" value="TWR25738.1"/>
    <property type="molecule type" value="Genomic_DNA"/>
</dbReference>
<organism evidence="1 2">
    <name type="scientific">Mucilaginibacter pallidiroseus</name>
    <dbReference type="NCBI Taxonomy" id="2599295"/>
    <lineage>
        <taxon>Bacteria</taxon>
        <taxon>Pseudomonadati</taxon>
        <taxon>Bacteroidota</taxon>
        <taxon>Sphingobacteriia</taxon>
        <taxon>Sphingobacteriales</taxon>
        <taxon>Sphingobacteriaceae</taxon>
        <taxon>Mucilaginibacter</taxon>
    </lineage>
</organism>
<dbReference type="Proteomes" id="UP000320042">
    <property type="component" value="Unassembled WGS sequence"/>
</dbReference>
<comment type="caution">
    <text evidence="1">The sequence shown here is derived from an EMBL/GenBank/DDBJ whole genome shotgun (WGS) entry which is preliminary data.</text>
</comment>
<dbReference type="RefSeq" id="WP_146382895.1">
    <property type="nucleotide sequence ID" value="NZ_VOEJ01000008.1"/>
</dbReference>
<gene>
    <name evidence="1" type="ORF">FPZ43_15745</name>
</gene>
<dbReference type="AlphaFoldDB" id="A0A563U319"/>
<protein>
    <submittedName>
        <fullName evidence="1">Uncharacterized protein</fullName>
    </submittedName>
</protein>
<keyword evidence="2" id="KW-1185">Reference proteome</keyword>
<name>A0A563U319_9SPHI</name>
<dbReference type="OrthoDB" id="793431at2"/>
<sequence>MIEKTLITTHGTLTISMPSRLDEITLGQMIELQETNDMSDLQAISILTGISVTDLQTVKSADDFLNLADVILSLSHQIKYLYDSDDIPKKIGLTVGKKKATLNVINNLSVEPTGAFMAARDVIAEEVARFVDIYGEEAWQDYFNPSLTACCKVLGYYFYSRATGKRYNEYEAANFAETIKQLKVTEALPIAKHFFMSYPNLYKPKLSYWQRLLQLLRKEPV</sequence>
<proteinExistence type="predicted"/>